<evidence type="ECO:0000256" key="2">
    <source>
        <dbReference type="ARBA" id="ARBA00022679"/>
    </source>
</evidence>
<evidence type="ECO:0000256" key="7">
    <source>
        <dbReference type="RuleBase" id="RU003836"/>
    </source>
</evidence>
<dbReference type="InterPro" id="IPR001045">
    <property type="entry name" value="Spermi_synthase"/>
</dbReference>
<dbReference type="UniPathway" id="UPA00248">
    <property type="reaction ID" value="UER00314"/>
</dbReference>
<keyword evidence="11" id="KW-1185">Reference proteome</keyword>
<dbReference type="Gene3D" id="3.40.50.150">
    <property type="entry name" value="Vaccinia Virus protein VP39"/>
    <property type="match status" value="1"/>
</dbReference>
<comment type="function">
    <text evidence="5">Catalyzes the irreversible transfer of a propylamine group from the amino donor S-adenosylmethioninamine (decarboxy-AdoMet) to putrescine (1,4-diaminobutane) to yield spermidine.</text>
</comment>
<dbReference type="Pfam" id="PF17284">
    <property type="entry name" value="Spermine_synt_N"/>
    <property type="match status" value="1"/>
</dbReference>
<dbReference type="GO" id="GO:0008295">
    <property type="term" value="P:spermidine biosynthetic process"/>
    <property type="evidence" value="ECO:0007669"/>
    <property type="project" value="UniProtKB-UniRule"/>
</dbReference>
<feature type="binding site" evidence="5">
    <location>
        <begin position="141"/>
        <end position="142"/>
    </location>
    <ligand>
        <name>S-methyl-5'-thioadenosine</name>
        <dbReference type="ChEBI" id="CHEBI:17509"/>
    </ligand>
</feature>
<evidence type="ECO:0000256" key="8">
    <source>
        <dbReference type="RuleBase" id="RU003837"/>
    </source>
</evidence>
<dbReference type="Gene3D" id="2.30.140.10">
    <property type="entry name" value="Spermidine synthase, tetramerisation domain"/>
    <property type="match status" value="1"/>
</dbReference>
<accession>A0A3E0WZA5</accession>
<evidence type="ECO:0000256" key="3">
    <source>
        <dbReference type="ARBA" id="ARBA00023066"/>
    </source>
</evidence>
<dbReference type="InterPro" id="IPR030373">
    <property type="entry name" value="PABS_CS"/>
</dbReference>
<dbReference type="RefSeq" id="WP_116301828.1">
    <property type="nucleotide sequence ID" value="NZ_NFZV01000006.1"/>
</dbReference>
<dbReference type="Pfam" id="PF01564">
    <property type="entry name" value="Spermine_synth"/>
    <property type="match status" value="1"/>
</dbReference>
<dbReference type="PANTHER" id="PTHR11558">
    <property type="entry name" value="SPERMIDINE/SPERMINE SYNTHASE"/>
    <property type="match status" value="1"/>
</dbReference>
<dbReference type="GO" id="GO:0004766">
    <property type="term" value="F:spermidine synthase activity"/>
    <property type="evidence" value="ECO:0007669"/>
    <property type="project" value="UniProtKB-UniRule"/>
</dbReference>
<feature type="binding site" evidence="5">
    <location>
        <position position="110"/>
    </location>
    <ligand>
        <name>S-methyl-5'-thioadenosine</name>
        <dbReference type="ChEBI" id="CHEBI:17509"/>
    </ligand>
</feature>
<organism evidence="10 11">
    <name type="scientific">Alkalilimnicola ehrlichii</name>
    <dbReference type="NCBI Taxonomy" id="351052"/>
    <lineage>
        <taxon>Bacteria</taxon>
        <taxon>Pseudomonadati</taxon>
        <taxon>Pseudomonadota</taxon>
        <taxon>Gammaproteobacteria</taxon>
        <taxon>Chromatiales</taxon>
        <taxon>Ectothiorhodospiraceae</taxon>
        <taxon>Alkalilimnicola</taxon>
    </lineage>
</organism>
<evidence type="ECO:0000313" key="11">
    <source>
        <dbReference type="Proteomes" id="UP000256763"/>
    </source>
</evidence>
<proteinExistence type="inferred from homology"/>
<dbReference type="SUPFAM" id="SSF53335">
    <property type="entry name" value="S-adenosyl-L-methionine-dependent methyltransferases"/>
    <property type="match status" value="1"/>
</dbReference>
<name>A0A3E0WZA5_9GAMM</name>
<gene>
    <name evidence="5" type="primary">speE</name>
    <name evidence="10" type="ORF">CAL65_09465</name>
</gene>
<dbReference type="InterPro" id="IPR035246">
    <property type="entry name" value="Spermidine_synt_N"/>
</dbReference>
<dbReference type="AlphaFoldDB" id="A0A3E0WZA5"/>
<dbReference type="OrthoDB" id="9793120at2"/>
<evidence type="ECO:0000259" key="9">
    <source>
        <dbReference type="PROSITE" id="PS51006"/>
    </source>
</evidence>
<feature type="binding site" evidence="5">
    <location>
        <position position="90"/>
    </location>
    <ligand>
        <name>spermidine</name>
        <dbReference type="ChEBI" id="CHEBI:57834"/>
    </ligand>
</feature>
<dbReference type="EC" id="2.5.1.16" evidence="5"/>
<comment type="pathway">
    <text evidence="5">Amine and polyamine biosynthesis; spermidine biosynthesis; spermidine from putrescine: step 1/1.</text>
</comment>
<protein>
    <recommendedName>
        <fullName evidence="5">Polyamine aminopropyltransferase</fullName>
    </recommendedName>
    <alternativeName>
        <fullName evidence="5">Putrescine aminopropyltransferase</fullName>
        <shortName evidence="5">PAPT</shortName>
    </alternativeName>
    <alternativeName>
        <fullName evidence="5">Spermidine synthase</fullName>
        <shortName evidence="5">SPDS</shortName>
        <shortName evidence="5">SPDSY</shortName>
        <ecNumber evidence="5">2.5.1.16</ecNumber>
    </alternativeName>
</protein>
<sequence>MTLDNRWWSEAYTDEGVAFSLQVTEKLHEEQTPFQHIEVYQSTHWGKLLVIDGCVMLTSRDNFTYHEMMSHPALFTHPNPKRVLIIGGGDCGMLREVLKHPGVEQAVQVDIDEGVTRAAQQFFPELCESNDDPRATLLFDDGVQYVKDAADGSVDVVIVDSTDPVGPAEGLFGEAFMRDVHRILGDDGLLVQQSESPILHRDSILKELHGVMRGAGFTQVVTMQFPVCSYPSGWWSATMAGKSGDITQFRRADAEAKPFRTHYYNAGIHQGALAAPEFCKELFSDQ</sequence>
<keyword evidence="3 5" id="KW-0745">Spermidine biosynthesis</keyword>
<dbReference type="InterPro" id="IPR037163">
    <property type="entry name" value="Spermidine_synt_N_sf"/>
</dbReference>
<comment type="catalytic activity">
    <reaction evidence="5 8">
        <text>S-adenosyl 3-(methylsulfanyl)propylamine + putrescine = S-methyl-5'-thioadenosine + spermidine + H(+)</text>
        <dbReference type="Rhea" id="RHEA:12721"/>
        <dbReference type="ChEBI" id="CHEBI:15378"/>
        <dbReference type="ChEBI" id="CHEBI:17509"/>
        <dbReference type="ChEBI" id="CHEBI:57443"/>
        <dbReference type="ChEBI" id="CHEBI:57834"/>
        <dbReference type="ChEBI" id="CHEBI:326268"/>
        <dbReference type="EC" id="2.5.1.16"/>
    </reaction>
</comment>
<feature type="domain" description="PABS" evidence="9">
    <location>
        <begin position="5"/>
        <end position="242"/>
    </location>
</feature>
<feature type="binding site" evidence="5">
    <location>
        <begin position="160"/>
        <end position="163"/>
    </location>
    <ligand>
        <name>spermidine</name>
        <dbReference type="ChEBI" id="CHEBI:57834"/>
    </ligand>
</feature>
<dbReference type="InterPro" id="IPR029063">
    <property type="entry name" value="SAM-dependent_MTases_sf"/>
</dbReference>
<dbReference type="NCBIfam" id="NF002010">
    <property type="entry name" value="PRK00811.1"/>
    <property type="match status" value="1"/>
</dbReference>
<dbReference type="GO" id="GO:0005829">
    <property type="term" value="C:cytosol"/>
    <property type="evidence" value="ECO:0007669"/>
    <property type="project" value="TreeGrafter"/>
</dbReference>
<comment type="caution">
    <text evidence="10">The sequence shown here is derived from an EMBL/GenBank/DDBJ whole genome shotgun (WGS) entry which is preliminary data.</text>
</comment>
<dbReference type="Proteomes" id="UP000256763">
    <property type="component" value="Unassembled WGS sequence"/>
</dbReference>
<comment type="subunit">
    <text evidence="5">Homodimer or homotetramer.</text>
</comment>
<dbReference type="HAMAP" id="MF_00198">
    <property type="entry name" value="Spermidine_synth"/>
    <property type="match status" value="1"/>
</dbReference>
<evidence type="ECO:0000256" key="4">
    <source>
        <dbReference type="ARBA" id="ARBA00023115"/>
    </source>
</evidence>
<dbReference type="NCBIfam" id="TIGR00417">
    <property type="entry name" value="speE"/>
    <property type="match status" value="1"/>
</dbReference>
<dbReference type="PANTHER" id="PTHR11558:SF11">
    <property type="entry name" value="SPERMIDINE SYNTHASE"/>
    <property type="match status" value="1"/>
</dbReference>
<evidence type="ECO:0000256" key="1">
    <source>
        <dbReference type="ARBA" id="ARBA00007867"/>
    </source>
</evidence>
<feature type="active site" description="Proton acceptor" evidence="5 6">
    <location>
        <position position="160"/>
    </location>
</feature>
<evidence type="ECO:0000256" key="6">
    <source>
        <dbReference type="PROSITE-ProRule" id="PRU00354"/>
    </source>
</evidence>
<reference evidence="11" key="1">
    <citation type="submission" date="2017-05" db="EMBL/GenBank/DDBJ databases">
        <authorList>
            <person name="Sharma S."/>
            <person name="Sidhu C."/>
            <person name="Pinnaka A.K."/>
        </authorList>
    </citation>
    <scope>NUCLEOTIDE SEQUENCE [LARGE SCALE GENOMIC DNA]</scope>
    <source>
        <strain evidence="11">AK93</strain>
    </source>
</reference>
<evidence type="ECO:0000313" key="10">
    <source>
        <dbReference type="EMBL" id="RFA37493.1"/>
    </source>
</evidence>
<evidence type="ECO:0000256" key="5">
    <source>
        <dbReference type="HAMAP-Rule" id="MF_00198"/>
    </source>
</evidence>
<dbReference type="EMBL" id="NFZW01000007">
    <property type="protein sequence ID" value="RFA37493.1"/>
    <property type="molecule type" value="Genomic_DNA"/>
</dbReference>
<dbReference type="CDD" id="cd02440">
    <property type="entry name" value="AdoMet_MTases"/>
    <property type="match status" value="1"/>
</dbReference>
<feature type="binding site" evidence="5">
    <location>
        <position position="66"/>
    </location>
    <ligand>
        <name>spermidine</name>
        <dbReference type="ChEBI" id="CHEBI:57834"/>
    </ligand>
</feature>
<keyword evidence="4 5" id="KW-0620">Polyamine biosynthesis</keyword>
<keyword evidence="2 5" id="KW-0808">Transferase</keyword>
<dbReference type="InterPro" id="IPR030374">
    <property type="entry name" value="PABS"/>
</dbReference>
<dbReference type="PROSITE" id="PS51006">
    <property type="entry name" value="PABS_2"/>
    <property type="match status" value="1"/>
</dbReference>
<feature type="binding site" evidence="5">
    <location>
        <position position="35"/>
    </location>
    <ligand>
        <name>S-methyl-5'-thioadenosine</name>
        <dbReference type="ChEBI" id="CHEBI:17509"/>
    </ligand>
</feature>
<feature type="binding site" evidence="5">
    <location>
        <position position="167"/>
    </location>
    <ligand>
        <name>S-methyl-5'-thioadenosine</name>
        <dbReference type="ChEBI" id="CHEBI:17509"/>
    </ligand>
</feature>
<comment type="similarity">
    <text evidence="1 5 7">Belongs to the spermidine/spermine synthase family.</text>
</comment>
<dbReference type="PROSITE" id="PS01330">
    <property type="entry name" value="PABS_1"/>
    <property type="match status" value="1"/>
</dbReference>